<protein>
    <submittedName>
        <fullName evidence="1">Type III toxin-antitoxin system ToxN/AbiQ family toxin</fullName>
    </submittedName>
</protein>
<evidence type="ECO:0000313" key="1">
    <source>
        <dbReference type="EMBL" id="MSS64307.1"/>
    </source>
</evidence>
<evidence type="ECO:0000313" key="2">
    <source>
        <dbReference type="Proteomes" id="UP000482209"/>
    </source>
</evidence>
<gene>
    <name evidence="1" type="ORF">FYJ58_10550</name>
</gene>
<comment type="caution">
    <text evidence="1">The sequence shown here is derived from an EMBL/GenBank/DDBJ whole genome shotgun (WGS) entry which is preliminary data.</text>
</comment>
<dbReference type="InterPro" id="IPR053735">
    <property type="entry name" value="Type_III_TA_endoRNase"/>
</dbReference>
<dbReference type="GO" id="GO:0004521">
    <property type="term" value="F:RNA endonuclease activity"/>
    <property type="evidence" value="ECO:0007669"/>
    <property type="project" value="InterPro"/>
</dbReference>
<accession>A0A6L5Y0E9</accession>
<dbReference type="Pfam" id="PF13958">
    <property type="entry name" value="ToxN_toxin"/>
    <property type="match status" value="1"/>
</dbReference>
<dbReference type="Gene3D" id="3.10.129.130">
    <property type="match status" value="1"/>
</dbReference>
<dbReference type="AlphaFoldDB" id="A0A6L5Y0E9"/>
<dbReference type="EMBL" id="VUMT01000016">
    <property type="protein sequence ID" value="MSS64307.1"/>
    <property type="molecule type" value="Genomic_DNA"/>
</dbReference>
<organism evidence="1 2">
    <name type="scientific">Velocimicrobium porci</name>
    <dbReference type="NCBI Taxonomy" id="2606634"/>
    <lineage>
        <taxon>Bacteria</taxon>
        <taxon>Bacillati</taxon>
        <taxon>Bacillota</taxon>
        <taxon>Clostridia</taxon>
        <taxon>Lachnospirales</taxon>
        <taxon>Lachnospiraceae</taxon>
        <taxon>Velocimicrobium</taxon>
    </lineage>
</organism>
<reference evidence="1 2" key="1">
    <citation type="submission" date="2019-08" db="EMBL/GenBank/DDBJ databases">
        <title>In-depth cultivation of the pig gut microbiome towards novel bacterial diversity and tailored functional studies.</title>
        <authorList>
            <person name="Wylensek D."/>
            <person name="Hitch T.C.A."/>
            <person name="Clavel T."/>
        </authorList>
    </citation>
    <scope>NUCLEOTIDE SEQUENCE [LARGE SCALE GENOMIC DNA]</scope>
    <source>
        <strain evidence="1 2">WCA-693-APC-MOT-I</strain>
    </source>
</reference>
<name>A0A6L5Y0E9_9FIRM</name>
<sequence length="201" mass="23412">MELYEVTEAYVSYLRKFEPKKILSNADQKNTRKFIGLIVKKGKYNYVVPLSSPKYGKDFAINGYTGDKLPADYSTKKYKKDICLLKDTTEPVVFMYSKDTDGIDFYSKIQCNNMIPVPESELIKVDVNAESDVAYKALLQKEINFVRKNETTIIKKHINPVYNNRINNRMNIGYIRAATPDFKLLEQKCDEWEKNHPKIEK</sequence>
<dbReference type="GO" id="GO:0003723">
    <property type="term" value="F:RNA binding"/>
    <property type="evidence" value="ECO:0007669"/>
    <property type="project" value="InterPro"/>
</dbReference>
<proteinExistence type="predicted"/>
<keyword evidence="2" id="KW-1185">Reference proteome</keyword>
<dbReference type="InterPro" id="IPR025911">
    <property type="entry name" value="ToxN/AbiQ_toxin"/>
</dbReference>
<dbReference type="Proteomes" id="UP000482209">
    <property type="component" value="Unassembled WGS sequence"/>
</dbReference>
<dbReference type="RefSeq" id="WP_154519700.1">
    <property type="nucleotide sequence ID" value="NZ_VUMT01000016.1"/>
</dbReference>